<dbReference type="PIRSF" id="PIRSF029171">
    <property type="entry name" value="Esterase_LipA"/>
    <property type="match status" value="1"/>
</dbReference>
<dbReference type="STRING" id="1415166.NONO_c00770"/>
<keyword evidence="3" id="KW-1185">Reference proteome</keyword>
<protein>
    <submittedName>
        <fullName evidence="2">Putative lipase</fullName>
    </submittedName>
</protein>
<dbReference type="InterPro" id="IPR005152">
    <property type="entry name" value="Lipase_secreted"/>
</dbReference>
<dbReference type="PATRIC" id="fig|1415166.3.peg.75"/>
<dbReference type="PANTHER" id="PTHR34853:SF1">
    <property type="entry name" value="LIPASE 5"/>
    <property type="match status" value="1"/>
</dbReference>
<reference evidence="2 3" key="1">
    <citation type="journal article" date="2014" name="Appl. Environ. Microbiol.">
        <title>Insights into the Microbial Degradation of Rubber and Gutta-Percha by Analysis of the Complete Genome of Nocardia nova SH22a.</title>
        <authorList>
            <person name="Luo Q."/>
            <person name="Hiessl S."/>
            <person name="Poehlein A."/>
            <person name="Daniel R."/>
            <person name="Steinbuchel A."/>
        </authorList>
    </citation>
    <scope>NUCLEOTIDE SEQUENCE [LARGE SCALE GENOMIC DNA]</scope>
    <source>
        <strain evidence="2">SH22a</strain>
    </source>
</reference>
<dbReference type="HOGENOM" id="CLU_029538_6_0_11"/>
<evidence type="ECO:0000313" key="2">
    <source>
        <dbReference type="EMBL" id="AHH14897.1"/>
    </source>
</evidence>
<dbReference type="EMBL" id="CP006850">
    <property type="protein sequence ID" value="AHH14897.1"/>
    <property type="molecule type" value="Genomic_DNA"/>
</dbReference>
<dbReference type="SUPFAM" id="SSF53474">
    <property type="entry name" value="alpha/beta-Hydrolases"/>
    <property type="match status" value="1"/>
</dbReference>
<gene>
    <name evidence="2" type="ORF">NONO_c00770</name>
</gene>
<organism evidence="2 3">
    <name type="scientific">Nocardia nova SH22a</name>
    <dbReference type="NCBI Taxonomy" id="1415166"/>
    <lineage>
        <taxon>Bacteria</taxon>
        <taxon>Bacillati</taxon>
        <taxon>Actinomycetota</taxon>
        <taxon>Actinomycetes</taxon>
        <taxon>Mycobacteriales</taxon>
        <taxon>Nocardiaceae</taxon>
        <taxon>Nocardia</taxon>
    </lineage>
</organism>
<evidence type="ECO:0000256" key="1">
    <source>
        <dbReference type="SAM" id="MobiDB-lite"/>
    </source>
</evidence>
<dbReference type="InterPro" id="IPR029058">
    <property type="entry name" value="AB_hydrolase_fold"/>
</dbReference>
<name>W5T6U3_9NOCA</name>
<dbReference type="Gene3D" id="3.40.50.1820">
    <property type="entry name" value="alpha/beta hydrolase"/>
    <property type="match status" value="1"/>
</dbReference>
<dbReference type="OrthoDB" id="9798122at2"/>
<feature type="region of interest" description="Disordered" evidence="1">
    <location>
        <begin position="1"/>
        <end position="21"/>
    </location>
</feature>
<dbReference type="Proteomes" id="UP000019150">
    <property type="component" value="Chromosome"/>
</dbReference>
<dbReference type="Gene3D" id="1.10.260.130">
    <property type="match status" value="1"/>
</dbReference>
<proteinExistence type="predicted"/>
<sequence>MKLNARSPQSVRSGSSGTRRRGIRRAVAAGVAACAGAALSCGGIGASGAAPVSEFYTPPAQFATAPGSVIKTEPMPVFVAPPGFGPWPANAQKIMYTSQTQDGDPVAVSGTYLDATSPWQGTGPRPTVVIAPGTSGQGDQCAPSEAFATGLYAQITPPSISANQEAVSAMVWHAMGARVLVTDYIGLGTPGVHTYVNRVEEAHAVLDAARAANALSGTGPQTPLAFWGYSQGGGSTAAAAELQPSYAPELNLKGVWAGAPTADLSAVLQKIDGNLIGGVVAYALNGFLDRYPDLKPELDKRVTPQGAGLLAELKESCVGDVILKHPLLHGSDFTRDHRSILDNLREVPAAMDILDRQRIGTLTPTAPVLITSGVNDDTVPYPQAKQLANDWCGKGATVTFRSNGLPPILPGMALPNHFGPEIIDGFSPTGVIPYLMDRLNDKPISGCTID</sequence>
<dbReference type="GO" id="GO:0004806">
    <property type="term" value="F:triacylglycerol lipase activity"/>
    <property type="evidence" value="ECO:0007669"/>
    <property type="project" value="InterPro"/>
</dbReference>
<dbReference type="GO" id="GO:0016042">
    <property type="term" value="P:lipid catabolic process"/>
    <property type="evidence" value="ECO:0007669"/>
    <property type="project" value="InterPro"/>
</dbReference>
<dbReference type="KEGG" id="nno:NONO_c00770"/>
<dbReference type="PANTHER" id="PTHR34853">
    <property type="match status" value="1"/>
</dbReference>
<dbReference type="Pfam" id="PF03583">
    <property type="entry name" value="LIP"/>
    <property type="match status" value="1"/>
</dbReference>
<evidence type="ECO:0000313" key="3">
    <source>
        <dbReference type="Proteomes" id="UP000019150"/>
    </source>
</evidence>
<dbReference type="eggNOG" id="COG2267">
    <property type="taxonomic scope" value="Bacteria"/>
</dbReference>
<accession>W5T6U3</accession>
<dbReference type="AlphaFoldDB" id="W5T6U3"/>
<dbReference type="RefSeq" id="WP_081769067.1">
    <property type="nucleotide sequence ID" value="NZ_CP006850.1"/>
</dbReference>